<evidence type="ECO:0000313" key="2">
    <source>
        <dbReference type="Proteomes" id="UP000775547"/>
    </source>
</evidence>
<gene>
    <name evidence="1" type="ORF">DXG03_006982</name>
</gene>
<proteinExistence type="predicted"/>
<evidence type="ECO:0000313" key="1">
    <source>
        <dbReference type="EMBL" id="KAG5647948.1"/>
    </source>
</evidence>
<sequence>MFHIGNGSTERDMMAIDLETRAAQMSTIGTGAGTDHDDSWIRARPNYRWEGILSDPPSGKWRRRWSSKLKAWLGLTPVWRGSPSDGVSLDVKLEDGRFVLMEVDDDDTAFPT</sequence>
<keyword evidence="2" id="KW-1185">Reference proteome</keyword>
<reference evidence="1" key="1">
    <citation type="submission" date="2020-07" db="EMBL/GenBank/DDBJ databases">
        <authorList>
            <person name="Nieuwenhuis M."/>
            <person name="Van De Peppel L.J.J."/>
        </authorList>
    </citation>
    <scope>NUCLEOTIDE SEQUENCE</scope>
    <source>
        <strain evidence="1">AP01</strain>
        <tissue evidence="1">Mycelium</tissue>
    </source>
</reference>
<protein>
    <submittedName>
        <fullName evidence="1">Uncharacterized protein</fullName>
    </submittedName>
</protein>
<accession>A0A9P7GDC5</accession>
<name>A0A9P7GDC5_9AGAR</name>
<reference evidence="1" key="2">
    <citation type="submission" date="2021-10" db="EMBL/GenBank/DDBJ databases">
        <title>Phylogenomics reveals ancestral predisposition of the termite-cultivated fungus Termitomyces towards a domesticated lifestyle.</title>
        <authorList>
            <person name="Auxier B."/>
            <person name="Grum-Grzhimaylo A."/>
            <person name="Cardenas M.E."/>
            <person name="Lodge J.D."/>
            <person name="Laessoe T."/>
            <person name="Pedersen O."/>
            <person name="Smith M.E."/>
            <person name="Kuyper T.W."/>
            <person name="Franco-Molano E.A."/>
            <person name="Baroni T.J."/>
            <person name="Aanen D.K."/>
        </authorList>
    </citation>
    <scope>NUCLEOTIDE SEQUENCE</scope>
    <source>
        <strain evidence="1">AP01</strain>
        <tissue evidence="1">Mycelium</tissue>
    </source>
</reference>
<dbReference type="EMBL" id="JABCKV010000005">
    <property type="protein sequence ID" value="KAG5647948.1"/>
    <property type="molecule type" value="Genomic_DNA"/>
</dbReference>
<dbReference type="OrthoDB" id="10261361at2759"/>
<comment type="caution">
    <text evidence="1">The sequence shown here is derived from an EMBL/GenBank/DDBJ whole genome shotgun (WGS) entry which is preliminary data.</text>
</comment>
<dbReference type="Proteomes" id="UP000775547">
    <property type="component" value="Unassembled WGS sequence"/>
</dbReference>
<organism evidence="1 2">
    <name type="scientific">Asterophora parasitica</name>
    <dbReference type="NCBI Taxonomy" id="117018"/>
    <lineage>
        <taxon>Eukaryota</taxon>
        <taxon>Fungi</taxon>
        <taxon>Dikarya</taxon>
        <taxon>Basidiomycota</taxon>
        <taxon>Agaricomycotina</taxon>
        <taxon>Agaricomycetes</taxon>
        <taxon>Agaricomycetidae</taxon>
        <taxon>Agaricales</taxon>
        <taxon>Tricholomatineae</taxon>
        <taxon>Lyophyllaceae</taxon>
        <taxon>Asterophora</taxon>
    </lineage>
</organism>
<dbReference type="AlphaFoldDB" id="A0A9P7GDC5"/>